<accession>A0A3Q3IDP8</accession>
<proteinExistence type="predicted"/>
<dbReference type="Proteomes" id="UP000261600">
    <property type="component" value="Unplaced"/>
</dbReference>
<organism evidence="2 3">
    <name type="scientific">Monopterus albus</name>
    <name type="common">Swamp eel</name>
    <dbReference type="NCBI Taxonomy" id="43700"/>
    <lineage>
        <taxon>Eukaryota</taxon>
        <taxon>Metazoa</taxon>
        <taxon>Chordata</taxon>
        <taxon>Craniata</taxon>
        <taxon>Vertebrata</taxon>
        <taxon>Euteleostomi</taxon>
        <taxon>Actinopterygii</taxon>
        <taxon>Neopterygii</taxon>
        <taxon>Teleostei</taxon>
        <taxon>Neoteleostei</taxon>
        <taxon>Acanthomorphata</taxon>
        <taxon>Anabantaria</taxon>
        <taxon>Synbranchiformes</taxon>
        <taxon>Synbranchidae</taxon>
        <taxon>Monopterus</taxon>
    </lineage>
</organism>
<dbReference type="Gene3D" id="1.10.10.60">
    <property type="entry name" value="Homeodomain-like"/>
    <property type="match status" value="1"/>
</dbReference>
<dbReference type="AlphaFoldDB" id="A0A3Q3IDP8"/>
<dbReference type="PANTHER" id="PTHR47595">
    <property type="entry name" value="HEAT SHOCK 70 KDA PROTEIN 14"/>
    <property type="match status" value="1"/>
</dbReference>
<feature type="domain" description="Myb/SANT-like DNA-binding" evidence="1">
    <location>
        <begin position="5"/>
        <end position="92"/>
    </location>
</feature>
<reference evidence="2" key="1">
    <citation type="submission" date="2025-08" db="UniProtKB">
        <authorList>
            <consortium name="Ensembl"/>
        </authorList>
    </citation>
    <scope>IDENTIFICATION</scope>
</reference>
<keyword evidence="3" id="KW-1185">Reference proteome</keyword>
<sequence length="153" mass="17411">MESGQWKDGDVHNLSTWGENAMQAKLEGSYRNRAVFESVSKEMAERGHSRTWIQCQREVKNLRAKFKETKDLNKRSGHGRVTCPFYDELDHILGDKPSCQPIELLDSCSTVSAEEVPESPGIRRTSRRRRAQMLLMASPPPAQNCDVCRISMT</sequence>
<evidence type="ECO:0000313" key="2">
    <source>
        <dbReference type="Ensembl" id="ENSMALP00000000974.1"/>
    </source>
</evidence>
<protein>
    <recommendedName>
        <fullName evidence="1">Myb/SANT-like DNA-binding domain-containing protein</fullName>
    </recommendedName>
</protein>
<dbReference type="Pfam" id="PF13837">
    <property type="entry name" value="Myb_DNA-bind_4"/>
    <property type="match status" value="1"/>
</dbReference>
<dbReference type="InterPro" id="IPR044822">
    <property type="entry name" value="Myb_DNA-bind_4"/>
</dbReference>
<evidence type="ECO:0000313" key="3">
    <source>
        <dbReference type="Proteomes" id="UP000261600"/>
    </source>
</evidence>
<reference evidence="2" key="2">
    <citation type="submission" date="2025-09" db="UniProtKB">
        <authorList>
            <consortium name="Ensembl"/>
        </authorList>
    </citation>
    <scope>IDENTIFICATION</scope>
</reference>
<dbReference type="PANTHER" id="PTHR47595:SF1">
    <property type="entry name" value="MYB_SANT-LIKE DNA-BINDING DOMAIN-CONTAINING PROTEIN"/>
    <property type="match status" value="1"/>
</dbReference>
<dbReference type="Ensembl" id="ENSMALT00000001015.1">
    <property type="protein sequence ID" value="ENSMALP00000000974.1"/>
    <property type="gene ID" value="ENSMALG00000000748.1"/>
</dbReference>
<name>A0A3Q3IDP8_MONAL</name>
<evidence type="ECO:0000259" key="1">
    <source>
        <dbReference type="Pfam" id="PF13837"/>
    </source>
</evidence>